<comment type="similarity">
    <text evidence="4">Belongs to the WrbA family.</text>
</comment>
<comment type="pathway">
    <text evidence="3 12">Protein modification; protein glycosylation.</text>
</comment>
<dbReference type="FunFam" id="3.40.50.360:FF:000001">
    <property type="entry name" value="NAD(P)H dehydrogenase (Quinone) FQR1-like"/>
    <property type="match status" value="1"/>
</dbReference>
<dbReference type="Pfam" id="PF03345">
    <property type="entry name" value="OST48_N"/>
    <property type="match status" value="1"/>
</dbReference>
<feature type="region of interest" description="Disordered" evidence="13">
    <location>
        <begin position="1"/>
        <end position="31"/>
    </location>
</feature>
<dbReference type="SUPFAM" id="SSF52218">
    <property type="entry name" value="Flavoproteins"/>
    <property type="match status" value="1"/>
</dbReference>
<dbReference type="InterPro" id="IPR055459">
    <property type="entry name" value="OST48_MD"/>
</dbReference>
<dbReference type="InterPro" id="IPR008254">
    <property type="entry name" value="Flavodoxin/NO_synth"/>
</dbReference>
<dbReference type="NCBIfam" id="NF002999">
    <property type="entry name" value="PRK03767.1"/>
    <property type="match status" value="1"/>
</dbReference>
<evidence type="ECO:0000256" key="6">
    <source>
        <dbReference type="ARBA" id="ARBA00022692"/>
    </source>
</evidence>
<dbReference type="EMBL" id="JACXVP010000002">
    <property type="protein sequence ID" value="KAG5625011.1"/>
    <property type="molecule type" value="Genomic_DNA"/>
</dbReference>
<evidence type="ECO:0000313" key="15">
    <source>
        <dbReference type="EMBL" id="KAG5625011.1"/>
    </source>
</evidence>
<keyword evidence="8" id="KW-1133">Transmembrane helix</keyword>
<comment type="subcellular location">
    <subcellularLocation>
        <location evidence="12">Endoplasmic reticulum membrane</location>
        <topology evidence="12">Single-pass type I membrane protein</topology>
    </subcellularLocation>
    <subcellularLocation>
        <location evidence="2">Membrane</location>
        <topology evidence="2">Single-pass type I membrane protein</topology>
    </subcellularLocation>
</comment>
<dbReference type="InterPro" id="IPR055457">
    <property type="entry name" value="OST48_N"/>
</dbReference>
<evidence type="ECO:0000256" key="3">
    <source>
        <dbReference type="ARBA" id="ARBA00004922"/>
    </source>
</evidence>
<evidence type="ECO:0000256" key="12">
    <source>
        <dbReference type="RuleBase" id="RU361142"/>
    </source>
</evidence>
<evidence type="ECO:0000256" key="10">
    <source>
        <dbReference type="ARBA" id="ARBA00047678"/>
    </source>
</evidence>
<sequence length="708" mass="78149">MGKGRGCMPSKNKFPINESAERPVSQTDIAGSEAERSKKLRIFIVFYSMYGHIERLARRMKKGVDGIEGVEGVLYMVPETLAPDVLEQMKVPPKIDEIPVISVDELMEADGFLFGFPTRYGCMAAQMKAFFDSTGKLWREQKLAGLPAGFFVSTGTQGGGQETTAWTAVTQLAHHGMLYVPIGYTFGAGMFRMDSIRGGSPYGAGTFSGDGSREPSEPELALAEHQGKYMAMTVKRLAQHYSLPPDNASSRRWSFVKGENGKGVDALQKYNTLWLASIFNMSRAPVILSFLLLAVLGNAFSPENPTDRKILVLLDDLSIKSSHSLYFQSLQTRGFDLDFKLADDPKIALQRYGQYLYDALILFSPTIDSLGGSLNAAAILDFVDSGHDLILAADASASDLIREIATECGVDFDEDQSAMVIDHTSFAVSDTEGDHTLIAGDDFIQSDVILGKEKIKAPVLFKGIGHSVNPANSLVLKVLSASPSAYSANPKSKLSTPPTLTGSAISLVSVVQARNNARVLISGSLSMFSNRFFRSGVQKAGSTINHEKSGNEQFVTEISKWVFHERGHLKAVNVRHHKVGEADEPSIYRINDDLEYSLEIYEWSGTSWEPYVADDVQVQFYMMSPYVLKTMSTDQKGVYYTSFKVPDVYGVFQFKVEYEKLGVTSLSLAKQIPVRPFRHNEYERFITAAFPYYGASFSMIYETFVSSV</sequence>
<evidence type="ECO:0000313" key="16">
    <source>
        <dbReference type="Proteomes" id="UP000824120"/>
    </source>
</evidence>
<evidence type="ECO:0000256" key="4">
    <source>
        <dbReference type="ARBA" id="ARBA00006961"/>
    </source>
</evidence>
<dbReference type="Gene3D" id="3.40.50.360">
    <property type="match status" value="1"/>
</dbReference>
<dbReference type="InterPro" id="IPR029039">
    <property type="entry name" value="Flavoprotein-like_sf"/>
</dbReference>
<dbReference type="AlphaFoldDB" id="A0A9J6AL31"/>
<dbReference type="Proteomes" id="UP000824120">
    <property type="component" value="Chromosome 2"/>
</dbReference>
<comment type="catalytic activity">
    <reaction evidence="10">
        <text>a quinone + NADH + H(+) = a quinol + NAD(+)</text>
        <dbReference type="Rhea" id="RHEA:46160"/>
        <dbReference type="ChEBI" id="CHEBI:15378"/>
        <dbReference type="ChEBI" id="CHEBI:24646"/>
        <dbReference type="ChEBI" id="CHEBI:57540"/>
        <dbReference type="ChEBI" id="CHEBI:57945"/>
        <dbReference type="ChEBI" id="CHEBI:132124"/>
        <dbReference type="EC" id="1.6.5.2"/>
    </reaction>
</comment>
<evidence type="ECO:0000256" key="5">
    <source>
        <dbReference type="ARBA" id="ARBA00008743"/>
    </source>
</evidence>
<evidence type="ECO:0000256" key="1">
    <source>
        <dbReference type="ARBA" id="ARBA00001917"/>
    </source>
</evidence>
<dbReference type="GO" id="GO:0018279">
    <property type="term" value="P:protein N-linked glycosylation via asparagine"/>
    <property type="evidence" value="ECO:0007669"/>
    <property type="project" value="UniProtKB-UniRule"/>
</dbReference>
<dbReference type="Pfam" id="PF23358">
    <property type="entry name" value="OST48_MD"/>
    <property type="match status" value="1"/>
</dbReference>
<evidence type="ECO:0000259" key="14">
    <source>
        <dbReference type="PROSITE" id="PS50902"/>
    </source>
</evidence>
<keyword evidence="7 12" id="KW-0256">Endoplasmic reticulum</keyword>
<evidence type="ECO:0000256" key="13">
    <source>
        <dbReference type="SAM" id="MobiDB-lite"/>
    </source>
</evidence>
<reference evidence="15 16" key="1">
    <citation type="submission" date="2020-09" db="EMBL/GenBank/DDBJ databases">
        <title>De no assembly of potato wild relative species, Solanum commersonii.</title>
        <authorList>
            <person name="Cho K."/>
        </authorList>
    </citation>
    <scope>NUCLEOTIDE SEQUENCE [LARGE SCALE GENOMIC DNA]</scope>
    <source>
        <strain evidence="15">LZ3.2</strain>
        <tissue evidence="15">Leaf</tissue>
    </source>
</reference>
<accession>A0A9J6AL31</accession>
<keyword evidence="16" id="KW-1185">Reference proteome</keyword>
<organism evidence="15 16">
    <name type="scientific">Solanum commersonii</name>
    <name type="common">Commerson's wild potato</name>
    <name type="synonym">Commerson's nightshade</name>
    <dbReference type="NCBI Taxonomy" id="4109"/>
    <lineage>
        <taxon>Eukaryota</taxon>
        <taxon>Viridiplantae</taxon>
        <taxon>Streptophyta</taxon>
        <taxon>Embryophyta</taxon>
        <taxon>Tracheophyta</taxon>
        <taxon>Spermatophyta</taxon>
        <taxon>Magnoliopsida</taxon>
        <taxon>eudicotyledons</taxon>
        <taxon>Gunneridae</taxon>
        <taxon>Pentapetalae</taxon>
        <taxon>asterids</taxon>
        <taxon>lamiids</taxon>
        <taxon>Solanales</taxon>
        <taxon>Solanaceae</taxon>
        <taxon>Solanoideae</taxon>
        <taxon>Solaneae</taxon>
        <taxon>Solanum</taxon>
    </lineage>
</organism>
<proteinExistence type="inferred from homology"/>
<comment type="caution">
    <text evidence="15">The sequence shown here is derived from an EMBL/GenBank/DDBJ whole genome shotgun (WGS) entry which is preliminary data.</text>
</comment>
<dbReference type="InterPro" id="IPR005013">
    <property type="entry name" value="DDOST_48_kDa_subunit"/>
</dbReference>
<dbReference type="InterPro" id="IPR005025">
    <property type="entry name" value="FMN_Rdtase-like_dom"/>
</dbReference>
<dbReference type="GO" id="GO:0010181">
    <property type="term" value="F:FMN binding"/>
    <property type="evidence" value="ECO:0007669"/>
    <property type="project" value="InterPro"/>
</dbReference>
<dbReference type="PANTHER" id="PTHR10830:SF0">
    <property type="entry name" value="DOLICHYL-DIPHOSPHOOLIGOSACCHARIDE--PROTEIN GLYCOSYLTRANSFERASE 48 KDA SUBUNIT"/>
    <property type="match status" value="1"/>
</dbReference>
<dbReference type="Pfam" id="PF03358">
    <property type="entry name" value="FMN_red"/>
    <property type="match status" value="1"/>
</dbReference>
<dbReference type="PANTHER" id="PTHR10830">
    <property type="entry name" value="DOLICHYL-DIPHOSPHOOLIGOSACCHARIDE--PROTEIN GLYCOSYLTRANSFERASE 48 KDA SUBUNIT"/>
    <property type="match status" value="1"/>
</dbReference>
<dbReference type="OrthoDB" id="29105at2759"/>
<dbReference type="NCBIfam" id="TIGR01755">
    <property type="entry name" value="flav_wrbA"/>
    <property type="match status" value="1"/>
</dbReference>
<keyword evidence="6" id="KW-0812">Transmembrane</keyword>
<evidence type="ECO:0000256" key="9">
    <source>
        <dbReference type="ARBA" id="ARBA00023136"/>
    </source>
</evidence>
<dbReference type="PROSITE" id="PS50902">
    <property type="entry name" value="FLAVODOXIN_LIKE"/>
    <property type="match status" value="1"/>
</dbReference>
<comment type="cofactor">
    <cofactor evidence="1">
        <name>FMN</name>
        <dbReference type="ChEBI" id="CHEBI:58210"/>
    </cofactor>
</comment>
<protein>
    <recommendedName>
        <fullName evidence="12">Dolichyl-diphosphooligosaccharide--protein glycosyltransferase 48 kDa subunit</fullName>
        <shortName evidence="12">Oligosaccharyl transferase 48 kDa subunit</shortName>
    </recommendedName>
</protein>
<evidence type="ECO:0000256" key="8">
    <source>
        <dbReference type="ARBA" id="ARBA00022989"/>
    </source>
</evidence>
<comment type="subunit">
    <text evidence="12">Component of the oligosaccharyltransferase (OST) complex.</text>
</comment>
<dbReference type="GO" id="GO:0008250">
    <property type="term" value="C:oligosaccharyltransferase complex"/>
    <property type="evidence" value="ECO:0007669"/>
    <property type="project" value="TreeGrafter"/>
</dbReference>
<keyword evidence="9" id="KW-0472">Membrane</keyword>
<feature type="domain" description="Flavodoxin-like" evidence="14">
    <location>
        <begin position="42"/>
        <end position="230"/>
    </location>
</feature>
<comment type="catalytic activity">
    <reaction evidence="11">
        <text>a quinone + NADPH + H(+) = a quinol + NADP(+)</text>
        <dbReference type="Rhea" id="RHEA:46164"/>
        <dbReference type="ChEBI" id="CHEBI:15378"/>
        <dbReference type="ChEBI" id="CHEBI:24646"/>
        <dbReference type="ChEBI" id="CHEBI:57783"/>
        <dbReference type="ChEBI" id="CHEBI:58349"/>
        <dbReference type="ChEBI" id="CHEBI:132124"/>
        <dbReference type="EC" id="1.6.5.2"/>
    </reaction>
</comment>
<comment type="similarity">
    <text evidence="5 12">Belongs to the DDOST 48 kDa subunit family.</text>
</comment>
<evidence type="ECO:0000256" key="7">
    <source>
        <dbReference type="ARBA" id="ARBA00022824"/>
    </source>
</evidence>
<comment type="function">
    <text evidence="12">Subunit of the oligosaccharyl transferase (OST) complex that catalyzes the initial transfer of a defined glycan (Glc(3)Man(9)GlcNAc(2) in eukaryotes) from the lipid carrier dolichol-pyrophosphate to an asparagine residue within an Asn-X-Ser/Thr consensus motif in nascent polypeptide chains, the first step in protein N-glycosylation. N-glycosylation occurs cotranslationally and the complex associates with the Sec61 complex at the channel-forming translocon complex that mediates protein translocation across the endoplasmic reticulum (ER).</text>
</comment>
<dbReference type="GO" id="GO:0003955">
    <property type="term" value="F:NAD(P)H dehydrogenase (quinone) activity"/>
    <property type="evidence" value="ECO:0007669"/>
    <property type="project" value="UniProtKB-EC"/>
</dbReference>
<dbReference type="InterPro" id="IPR010089">
    <property type="entry name" value="Flavoprotein_WrbA-like"/>
</dbReference>
<gene>
    <name evidence="15" type="ORF">H5410_010229</name>
</gene>
<evidence type="ECO:0000256" key="11">
    <source>
        <dbReference type="ARBA" id="ARBA00048983"/>
    </source>
</evidence>
<evidence type="ECO:0000256" key="2">
    <source>
        <dbReference type="ARBA" id="ARBA00004479"/>
    </source>
</evidence>
<name>A0A9J6AL31_SOLCO</name>